<feature type="domain" description="Fumarylacetoacetase-like C-terminal" evidence="3">
    <location>
        <begin position="11"/>
        <end position="145"/>
    </location>
</feature>
<comment type="caution">
    <text evidence="4">The sequence shown here is derived from an EMBL/GenBank/DDBJ whole genome shotgun (WGS) entry which is preliminary data.</text>
</comment>
<dbReference type="InterPro" id="IPR011234">
    <property type="entry name" value="Fumarylacetoacetase-like_C"/>
</dbReference>
<dbReference type="PANTHER" id="PTHR11820:SF7">
    <property type="entry name" value="ACYLPYRUVASE FAHD1, MITOCHONDRIAL"/>
    <property type="match status" value="1"/>
</dbReference>
<dbReference type="Proteomes" id="UP001491310">
    <property type="component" value="Unassembled WGS sequence"/>
</dbReference>
<organism evidence="4 5">
    <name type="scientific">Coccomyxa subellipsoidea</name>
    <dbReference type="NCBI Taxonomy" id="248742"/>
    <lineage>
        <taxon>Eukaryota</taxon>
        <taxon>Viridiplantae</taxon>
        <taxon>Chlorophyta</taxon>
        <taxon>core chlorophytes</taxon>
        <taxon>Trebouxiophyceae</taxon>
        <taxon>Trebouxiophyceae incertae sedis</taxon>
        <taxon>Coccomyxaceae</taxon>
        <taxon>Coccomyxa</taxon>
    </lineage>
</organism>
<keyword evidence="5" id="KW-1185">Reference proteome</keyword>
<evidence type="ECO:0000256" key="1">
    <source>
        <dbReference type="ARBA" id="ARBA00010211"/>
    </source>
</evidence>
<evidence type="ECO:0000313" key="5">
    <source>
        <dbReference type="Proteomes" id="UP001491310"/>
    </source>
</evidence>
<evidence type="ECO:0000256" key="2">
    <source>
        <dbReference type="ARBA" id="ARBA00022723"/>
    </source>
</evidence>
<dbReference type="Pfam" id="PF01557">
    <property type="entry name" value="FAA_hydrolase"/>
    <property type="match status" value="1"/>
</dbReference>
<comment type="similarity">
    <text evidence="1">Belongs to the FAH family.</text>
</comment>
<evidence type="ECO:0000259" key="3">
    <source>
        <dbReference type="Pfam" id="PF01557"/>
    </source>
</evidence>
<accession>A0ABR2YX39</accession>
<protein>
    <recommendedName>
        <fullName evidence="3">Fumarylacetoacetase-like C-terminal domain-containing protein</fullName>
    </recommendedName>
</protein>
<evidence type="ECO:0000313" key="4">
    <source>
        <dbReference type="EMBL" id="KAK9916305.1"/>
    </source>
</evidence>
<name>A0ABR2YX39_9CHLO</name>
<dbReference type="Gene3D" id="3.90.850.10">
    <property type="entry name" value="Fumarylacetoacetase-like, C-terminal domain"/>
    <property type="match status" value="1"/>
</dbReference>
<gene>
    <name evidence="4" type="ORF">WJX75_001059</name>
</gene>
<dbReference type="EMBL" id="JALJOT010000003">
    <property type="protein sequence ID" value="KAK9916305.1"/>
    <property type="molecule type" value="Genomic_DNA"/>
</dbReference>
<proteinExistence type="inferred from homology"/>
<dbReference type="InterPro" id="IPR036663">
    <property type="entry name" value="Fumarylacetoacetase_C_sf"/>
</dbReference>
<dbReference type="PANTHER" id="PTHR11820">
    <property type="entry name" value="ACYLPYRUVASE"/>
    <property type="match status" value="1"/>
</dbReference>
<dbReference type="SUPFAM" id="SSF56529">
    <property type="entry name" value="FAH"/>
    <property type="match status" value="1"/>
</dbReference>
<sequence>MTCSTSIQGDKLICLGKNYLEHAKELGDAVPDKPVIFLKPPSSAVVASSQQGPVAVQLPRNRGHVHYEAEMLLRLNDDLEVDAVSLGLDLTLRELQSELKKKGHPWEIAKAFPNSAVIGPWIDVASFPDFLTTEFSFKLDGTPKGVGPLKSGQVGKLIWGDKLSYEVSFTQ</sequence>
<keyword evidence="2" id="KW-0479">Metal-binding</keyword>
<reference evidence="4 5" key="1">
    <citation type="journal article" date="2024" name="Nat. Commun.">
        <title>Phylogenomics reveals the evolutionary origins of lichenization in chlorophyte algae.</title>
        <authorList>
            <person name="Puginier C."/>
            <person name="Libourel C."/>
            <person name="Otte J."/>
            <person name="Skaloud P."/>
            <person name="Haon M."/>
            <person name="Grisel S."/>
            <person name="Petersen M."/>
            <person name="Berrin J.G."/>
            <person name="Delaux P.M."/>
            <person name="Dal Grande F."/>
            <person name="Keller J."/>
        </authorList>
    </citation>
    <scope>NUCLEOTIDE SEQUENCE [LARGE SCALE GENOMIC DNA]</scope>
    <source>
        <strain evidence="4 5">SAG 216-7</strain>
    </source>
</reference>